<dbReference type="RefSeq" id="WP_148691992.1">
    <property type="nucleotide sequence ID" value="NZ_CP020477.1"/>
</dbReference>
<dbReference type="STRING" id="282676.B6F84_09350"/>
<accession>A0A1W6K102</accession>
<evidence type="ECO:0000256" key="1">
    <source>
        <dbReference type="ARBA" id="ARBA00022962"/>
    </source>
</evidence>
<evidence type="ECO:0000313" key="2">
    <source>
        <dbReference type="EMBL" id="ARM76208.1"/>
    </source>
</evidence>
<sequence length="237" mass="27876">MCRIVAFSTQEELNLNVINALINSAKKDPFSIYLAHPDGWGFIIYVKKGRFWKDFYYRSPEPIYEDTQGIEILKSIKGEEIKGIIHVRKGNKKFLMGVSHNHPYYKRINQYEVYFAHNGSINRKAFSLTNPMLPYTDSYLFLEELSKIVDSSIEDAYKKLFNKVKEYSTSLNSALLYYSEGEGPKLLVGHYYVKNNRETNEEYYKMYAWNNYVFSSTVKYYLGKHDNELVYDSIINL</sequence>
<keyword evidence="1 2" id="KW-0315">Glutamine amidotransferase</keyword>
<dbReference type="Pfam" id="PF13230">
    <property type="entry name" value="GATase_4"/>
    <property type="match status" value="1"/>
</dbReference>
<dbReference type="InterPro" id="IPR026869">
    <property type="entry name" value="EgtC-like"/>
</dbReference>
<dbReference type="GO" id="GO:0016740">
    <property type="term" value="F:transferase activity"/>
    <property type="evidence" value="ECO:0007669"/>
    <property type="project" value="UniProtKB-KW"/>
</dbReference>
<dbReference type="EMBL" id="CP020477">
    <property type="protein sequence ID" value="ARM76208.1"/>
    <property type="molecule type" value="Genomic_DNA"/>
</dbReference>
<dbReference type="PANTHER" id="PTHR42824:SF1">
    <property type="entry name" value="GLUTAMINE AMIDOTRANSFERASE YAFJ-RELATED"/>
    <property type="match status" value="1"/>
</dbReference>
<reference evidence="2 3" key="1">
    <citation type="submission" date="2017-03" db="EMBL/GenBank/DDBJ databases">
        <title>Sulfur activation and transportation mechanism of thermophilic Archaea Acidianus manzaensis YN-25.</title>
        <authorList>
            <person name="Ma Y."/>
            <person name="Yang Y."/>
            <person name="Xia J."/>
        </authorList>
    </citation>
    <scope>NUCLEOTIDE SEQUENCE [LARGE SCALE GENOMIC DNA]</scope>
    <source>
        <strain evidence="2 3">YN-25</strain>
    </source>
</reference>
<dbReference type="SUPFAM" id="SSF56235">
    <property type="entry name" value="N-terminal nucleophile aminohydrolases (Ntn hydrolases)"/>
    <property type="match status" value="1"/>
</dbReference>
<dbReference type="OrthoDB" id="350529at2157"/>
<name>A0A1W6K102_9CREN</name>
<proteinExistence type="predicted"/>
<dbReference type="Gene3D" id="3.60.20.10">
    <property type="entry name" value="Glutamine Phosphoribosylpyrophosphate, subunit 1, domain 1"/>
    <property type="match status" value="1"/>
</dbReference>
<keyword evidence="3" id="KW-1185">Reference proteome</keyword>
<gene>
    <name evidence="2" type="ORF">B6F84_09350</name>
</gene>
<evidence type="ECO:0000313" key="3">
    <source>
        <dbReference type="Proteomes" id="UP000193404"/>
    </source>
</evidence>
<organism evidence="2 3">
    <name type="scientific">Acidianus manzaensis</name>
    <dbReference type="NCBI Taxonomy" id="282676"/>
    <lineage>
        <taxon>Archaea</taxon>
        <taxon>Thermoproteota</taxon>
        <taxon>Thermoprotei</taxon>
        <taxon>Sulfolobales</taxon>
        <taxon>Sulfolobaceae</taxon>
        <taxon>Acidianus</taxon>
    </lineage>
</organism>
<dbReference type="GeneID" id="41591128"/>
<dbReference type="KEGG" id="aman:B6F84_09350"/>
<dbReference type="AlphaFoldDB" id="A0A1W6K102"/>
<protein>
    <submittedName>
        <fullName evidence="2">Glutamine amidotransferase</fullName>
    </submittedName>
</protein>
<dbReference type="InterPro" id="IPR029055">
    <property type="entry name" value="Ntn_hydrolases_N"/>
</dbReference>
<dbReference type="Proteomes" id="UP000193404">
    <property type="component" value="Chromosome"/>
</dbReference>
<dbReference type="PANTHER" id="PTHR42824">
    <property type="entry name" value="GLUTAMINE AMIDOTRANSFERASE"/>
    <property type="match status" value="1"/>
</dbReference>
<keyword evidence="2" id="KW-0808">Transferase</keyword>